<dbReference type="InterPro" id="IPR010424">
    <property type="entry name" value="EutQ"/>
</dbReference>
<sequence length="407" mass="45903">MISLRALFDLVTLPIKLLLALLKYPIFGGVNKRYKNDLANSLKVILCRSLINFPVKDTPIFATTPTGDMINKGIGKTYPNMTKLPHFGEKFDKQSYWLVESKNRKPNDPVLIYLHGGGYFLDVAPQQIETLLSIYHLLEPAKKSRFSILVLNYNLTSKGFPVPHQLAQLVDTYTSLVRGGSENLLLMGDSAGGNLAITFTQYLRLNKPNLPYPRSVILVSPWVKLIPEVYQNTPGHSYYNYSANDVIQYDRFSSAEVYQGTLGNTKLKSLTVSPGNCPYDPKDWEEIDTYRKPGYSVFVLAGEHESFRDDILEWSKYALDYPIPPNLGNSDGVYNPKIHKYIRNNKDSAHVDVNIEPLGVHDVCFFENLLLSKLENDANLTIDGVDAKQFFAIVNIVKFLDTVLPGK</sequence>
<evidence type="ECO:0008006" key="3">
    <source>
        <dbReference type="Google" id="ProtNLM"/>
    </source>
</evidence>
<name>A0A8H6EZT5_CANAX</name>
<dbReference type="InterPro" id="IPR029058">
    <property type="entry name" value="AB_hydrolase_fold"/>
</dbReference>
<gene>
    <name evidence="1" type="ORF">FOB64_006993</name>
</gene>
<dbReference type="Gene3D" id="3.40.50.1820">
    <property type="entry name" value="alpha/beta hydrolase"/>
    <property type="match status" value="1"/>
</dbReference>
<organism evidence="1 2">
    <name type="scientific">Candida albicans</name>
    <name type="common">Yeast</name>
    <dbReference type="NCBI Taxonomy" id="5476"/>
    <lineage>
        <taxon>Eukaryota</taxon>
        <taxon>Fungi</taxon>
        <taxon>Dikarya</taxon>
        <taxon>Ascomycota</taxon>
        <taxon>Saccharomycotina</taxon>
        <taxon>Pichiomycetes</taxon>
        <taxon>Debaryomycetaceae</taxon>
        <taxon>Candida/Lodderomyces clade</taxon>
        <taxon>Candida</taxon>
    </lineage>
</organism>
<protein>
    <recommendedName>
        <fullName evidence="3">Steryl acetyl hydrolase 1</fullName>
    </recommendedName>
</protein>
<dbReference type="SUPFAM" id="SSF53474">
    <property type="entry name" value="alpha/beta-Hydrolases"/>
    <property type="match status" value="1"/>
</dbReference>
<evidence type="ECO:0000313" key="2">
    <source>
        <dbReference type="Proteomes" id="UP000536275"/>
    </source>
</evidence>
<dbReference type="PANTHER" id="PTHR36169:SF1">
    <property type="entry name" value="ACETATE KINASE EUTQ"/>
    <property type="match status" value="1"/>
</dbReference>
<dbReference type="SMR" id="A0A8H6EZT5"/>
<evidence type="ECO:0000313" key="1">
    <source>
        <dbReference type="EMBL" id="KAF6060012.1"/>
    </source>
</evidence>
<dbReference type="AlphaFoldDB" id="A0A8H6EZT5"/>
<dbReference type="PANTHER" id="PTHR36169">
    <property type="entry name" value="ETHANOLAMINE UTILIZATION PROTEIN EUTQ"/>
    <property type="match status" value="1"/>
</dbReference>
<reference evidence="1 2" key="1">
    <citation type="submission" date="2020-03" db="EMBL/GenBank/DDBJ databases">
        <title>FDA dAtabase for Regulatory Grade micrObial Sequences (FDA-ARGOS): Supporting development and validation of Infectious Disease Dx tests.</title>
        <authorList>
            <person name="Campos J."/>
            <person name="Goldberg B."/>
            <person name="Tallon L."/>
            <person name="Sadzewicz L."/>
            <person name="Vavikolanu K."/>
            <person name="Mehta A."/>
            <person name="Aluvathingal J."/>
            <person name="Nadendla S."/>
            <person name="Nandy P."/>
            <person name="Geyer C."/>
            <person name="Yan Y."/>
            <person name="Sichtig H."/>
        </authorList>
    </citation>
    <scope>NUCLEOTIDE SEQUENCE [LARGE SCALE GENOMIC DNA]</scope>
    <source>
        <strain evidence="1 2">FDAARGOS_656</strain>
    </source>
</reference>
<dbReference type="EMBL" id="JABWAD010000069">
    <property type="protein sequence ID" value="KAF6060012.1"/>
    <property type="molecule type" value="Genomic_DNA"/>
</dbReference>
<dbReference type="InterPro" id="IPR019436">
    <property type="entry name" value="Say1-like"/>
</dbReference>
<comment type="caution">
    <text evidence="1">The sequence shown here is derived from an EMBL/GenBank/DDBJ whole genome shotgun (WGS) entry which is preliminary data.</text>
</comment>
<accession>A0A8H6EZT5</accession>
<dbReference type="Pfam" id="PF10340">
    <property type="entry name" value="Say1_Mug180"/>
    <property type="match status" value="1"/>
</dbReference>
<dbReference type="Proteomes" id="UP000536275">
    <property type="component" value="Unassembled WGS sequence"/>
</dbReference>
<proteinExistence type="predicted"/>